<dbReference type="SUPFAM" id="SSF103481">
    <property type="entry name" value="Multidrug resistance efflux transporter EmrE"/>
    <property type="match status" value="1"/>
</dbReference>
<keyword evidence="3" id="KW-1003">Cell membrane</keyword>
<name>A0A1H7RFV9_9FLAO</name>
<dbReference type="InterPro" id="IPR045324">
    <property type="entry name" value="Small_multidrug_res"/>
</dbReference>
<evidence type="ECO:0000256" key="4">
    <source>
        <dbReference type="ARBA" id="ARBA00022692"/>
    </source>
</evidence>
<evidence type="ECO:0000256" key="7">
    <source>
        <dbReference type="ARBA" id="ARBA00038151"/>
    </source>
</evidence>
<feature type="transmembrane region" description="Helical" evidence="10">
    <location>
        <begin position="21"/>
        <end position="41"/>
    </location>
</feature>
<feature type="transmembrane region" description="Helical" evidence="10">
    <location>
        <begin position="83"/>
        <end position="102"/>
    </location>
</feature>
<evidence type="ECO:0000256" key="9">
    <source>
        <dbReference type="RuleBase" id="RU003942"/>
    </source>
</evidence>
<dbReference type="InterPro" id="IPR000390">
    <property type="entry name" value="Small_drug/metabolite_transptr"/>
</dbReference>
<comment type="similarity">
    <text evidence="7">Belongs to the drug/metabolite transporter (DMT) superfamily. Small multidrug resistance (SMR) (TC 2.A.7.1) family. Gdx/SugE subfamily.</text>
</comment>
<dbReference type="Pfam" id="PF00893">
    <property type="entry name" value="Multi_Drug_Res"/>
    <property type="match status" value="1"/>
</dbReference>
<dbReference type="PANTHER" id="PTHR30561:SF0">
    <property type="entry name" value="GUANIDINIUM EXPORTER"/>
    <property type="match status" value="1"/>
</dbReference>
<dbReference type="GO" id="GO:0022857">
    <property type="term" value="F:transmembrane transporter activity"/>
    <property type="evidence" value="ECO:0007669"/>
    <property type="project" value="InterPro"/>
</dbReference>
<proteinExistence type="inferred from homology"/>
<evidence type="ECO:0000256" key="2">
    <source>
        <dbReference type="ARBA" id="ARBA00022448"/>
    </source>
</evidence>
<evidence type="ECO:0000256" key="3">
    <source>
        <dbReference type="ARBA" id="ARBA00022475"/>
    </source>
</evidence>
<organism evidence="11 12">
    <name type="scientific">Maribacter orientalis</name>
    <dbReference type="NCBI Taxonomy" id="228957"/>
    <lineage>
        <taxon>Bacteria</taxon>
        <taxon>Pseudomonadati</taxon>
        <taxon>Bacteroidota</taxon>
        <taxon>Flavobacteriia</taxon>
        <taxon>Flavobacteriales</taxon>
        <taxon>Flavobacteriaceae</taxon>
        <taxon>Maribacter</taxon>
    </lineage>
</organism>
<keyword evidence="4 9" id="KW-0812">Transmembrane</keyword>
<comment type="subcellular location">
    <subcellularLocation>
        <location evidence="1 9">Cell membrane</location>
        <topology evidence="1 9">Multi-pass membrane protein</topology>
    </subcellularLocation>
</comment>
<dbReference type="Proteomes" id="UP000198990">
    <property type="component" value="Unassembled WGS sequence"/>
</dbReference>
<keyword evidence="6 10" id="KW-0472">Membrane</keyword>
<sequence>MKFHDNDLAKVSHHYYNKYQKMNWIILIIAGVFEVVFAFCLGKAKETTGNEMYLWYISFFVSLCISMVLLVKATQTLPIGTAYVVWTGIGAVGTVLLGIVVFKEPATFLRLLFITTLIGSIIGLKVVSH</sequence>
<evidence type="ECO:0000256" key="8">
    <source>
        <dbReference type="ARBA" id="ARBA00039168"/>
    </source>
</evidence>
<dbReference type="AlphaFoldDB" id="A0A1H7RFV9"/>
<dbReference type="InterPro" id="IPR037185">
    <property type="entry name" value="EmrE-like"/>
</dbReference>
<feature type="transmembrane region" description="Helical" evidence="10">
    <location>
        <begin position="53"/>
        <end position="71"/>
    </location>
</feature>
<gene>
    <name evidence="11" type="ORF">SAMN04488008_104274</name>
</gene>
<evidence type="ECO:0000256" key="10">
    <source>
        <dbReference type="SAM" id="Phobius"/>
    </source>
</evidence>
<evidence type="ECO:0000313" key="11">
    <source>
        <dbReference type="EMBL" id="SEL58965.1"/>
    </source>
</evidence>
<keyword evidence="2" id="KW-0813">Transport</keyword>
<protein>
    <recommendedName>
        <fullName evidence="8">Guanidinium exporter</fullName>
    </recommendedName>
</protein>
<keyword evidence="12" id="KW-1185">Reference proteome</keyword>
<keyword evidence="5 10" id="KW-1133">Transmembrane helix</keyword>
<dbReference type="STRING" id="228957.SAMN04488008_104274"/>
<dbReference type="GO" id="GO:0005886">
    <property type="term" value="C:plasma membrane"/>
    <property type="evidence" value="ECO:0007669"/>
    <property type="project" value="UniProtKB-SubCell"/>
</dbReference>
<accession>A0A1H7RFV9</accession>
<evidence type="ECO:0000256" key="1">
    <source>
        <dbReference type="ARBA" id="ARBA00004651"/>
    </source>
</evidence>
<feature type="transmembrane region" description="Helical" evidence="10">
    <location>
        <begin position="108"/>
        <end position="127"/>
    </location>
</feature>
<evidence type="ECO:0000313" key="12">
    <source>
        <dbReference type="Proteomes" id="UP000198990"/>
    </source>
</evidence>
<dbReference type="Gene3D" id="1.10.3730.20">
    <property type="match status" value="1"/>
</dbReference>
<evidence type="ECO:0000256" key="6">
    <source>
        <dbReference type="ARBA" id="ARBA00023136"/>
    </source>
</evidence>
<dbReference type="PANTHER" id="PTHR30561">
    <property type="entry name" value="SMR FAMILY PROTON-DEPENDENT DRUG EFFLUX TRANSPORTER SUGE"/>
    <property type="match status" value="1"/>
</dbReference>
<dbReference type="EMBL" id="FNZN01000004">
    <property type="protein sequence ID" value="SEL58965.1"/>
    <property type="molecule type" value="Genomic_DNA"/>
</dbReference>
<reference evidence="12" key="1">
    <citation type="submission" date="2016-10" db="EMBL/GenBank/DDBJ databases">
        <authorList>
            <person name="Varghese N."/>
            <person name="Submissions S."/>
        </authorList>
    </citation>
    <scope>NUCLEOTIDE SEQUENCE [LARGE SCALE GENOMIC DNA]</scope>
    <source>
        <strain evidence="12">DSM 16471</strain>
    </source>
</reference>
<evidence type="ECO:0000256" key="5">
    <source>
        <dbReference type="ARBA" id="ARBA00022989"/>
    </source>
</evidence>